<organism evidence="1 2">
    <name type="scientific">Eleusine coracana subsp. coracana</name>
    <dbReference type="NCBI Taxonomy" id="191504"/>
    <lineage>
        <taxon>Eukaryota</taxon>
        <taxon>Viridiplantae</taxon>
        <taxon>Streptophyta</taxon>
        <taxon>Embryophyta</taxon>
        <taxon>Tracheophyta</taxon>
        <taxon>Spermatophyta</taxon>
        <taxon>Magnoliopsida</taxon>
        <taxon>Liliopsida</taxon>
        <taxon>Poales</taxon>
        <taxon>Poaceae</taxon>
        <taxon>PACMAD clade</taxon>
        <taxon>Chloridoideae</taxon>
        <taxon>Cynodonteae</taxon>
        <taxon>Eleusininae</taxon>
        <taxon>Eleusine</taxon>
    </lineage>
</organism>
<evidence type="ECO:0008006" key="3">
    <source>
        <dbReference type="Google" id="ProtNLM"/>
    </source>
</evidence>
<keyword evidence="2" id="KW-1185">Reference proteome</keyword>
<dbReference type="InterPro" id="IPR027629">
    <property type="entry name" value="DevT-like"/>
</dbReference>
<gene>
    <name evidence="1" type="primary">ga17949</name>
    <name evidence="1" type="ORF">PR202_ga17949</name>
</gene>
<sequence length="134" mass="14853">MDSVTGTGSGAVRRRVRIAVDGRRRRGQGISDEAGRVNFGSGSFCMLTQLLQFGLHNDWALEEDSKALQILQISSSACSPLYMTGDYGNENVQLVQSISDLQFPKAAILGDHDCWHTHQFSDKKVDRVRLQLGR</sequence>
<accession>A0AAV5CSD1</accession>
<name>A0AAV5CSD1_ELECO</name>
<evidence type="ECO:0000313" key="2">
    <source>
        <dbReference type="Proteomes" id="UP001054889"/>
    </source>
</evidence>
<dbReference type="PANTHER" id="PTHR35769:SF2">
    <property type="entry name" value="CALCINEURIN-LIKE METALLO-PHOSPHOESTERASE SUPERFAMILY PROTEIN"/>
    <property type="match status" value="1"/>
</dbReference>
<protein>
    <recommendedName>
        <fullName evidence="3">Calcineurin-like phosphoesterase domain-containing protein</fullName>
    </recommendedName>
</protein>
<proteinExistence type="predicted"/>
<evidence type="ECO:0000313" key="1">
    <source>
        <dbReference type="EMBL" id="GJN00745.1"/>
    </source>
</evidence>
<comment type="caution">
    <text evidence="1">The sequence shown here is derived from an EMBL/GenBank/DDBJ whole genome shotgun (WGS) entry which is preliminary data.</text>
</comment>
<reference evidence="1" key="1">
    <citation type="journal article" date="2018" name="DNA Res.">
        <title>Multiple hybrid de novo genome assembly of finger millet, an orphan allotetraploid crop.</title>
        <authorList>
            <person name="Hatakeyama M."/>
            <person name="Aluri S."/>
            <person name="Balachadran M.T."/>
            <person name="Sivarajan S.R."/>
            <person name="Patrignani A."/>
            <person name="Gruter S."/>
            <person name="Poveda L."/>
            <person name="Shimizu-Inatsugi R."/>
            <person name="Baeten J."/>
            <person name="Francoijs K.J."/>
            <person name="Nataraja K.N."/>
            <person name="Reddy Y.A.N."/>
            <person name="Phadnis S."/>
            <person name="Ravikumar R.L."/>
            <person name="Schlapbach R."/>
            <person name="Sreeman S.M."/>
            <person name="Shimizu K.K."/>
        </authorList>
    </citation>
    <scope>NUCLEOTIDE SEQUENCE</scope>
</reference>
<dbReference type="EMBL" id="BQKI01000008">
    <property type="protein sequence ID" value="GJN00745.1"/>
    <property type="molecule type" value="Genomic_DNA"/>
</dbReference>
<dbReference type="Proteomes" id="UP001054889">
    <property type="component" value="Unassembled WGS sequence"/>
</dbReference>
<dbReference type="AlphaFoldDB" id="A0AAV5CSD1"/>
<dbReference type="PANTHER" id="PTHR35769">
    <property type="entry name" value="CALCINEURIN-LIKE METALLO-PHOSPHOESTERASE SUPERFAMILY PROTEIN"/>
    <property type="match status" value="1"/>
</dbReference>
<reference evidence="1" key="2">
    <citation type="submission" date="2021-12" db="EMBL/GenBank/DDBJ databases">
        <title>Resequencing data analysis of finger millet.</title>
        <authorList>
            <person name="Hatakeyama M."/>
            <person name="Aluri S."/>
            <person name="Balachadran M.T."/>
            <person name="Sivarajan S.R."/>
            <person name="Poveda L."/>
            <person name="Shimizu-Inatsugi R."/>
            <person name="Schlapbach R."/>
            <person name="Sreeman S.M."/>
            <person name="Shimizu K.K."/>
        </authorList>
    </citation>
    <scope>NUCLEOTIDE SEQUENCE</scope>
</reference>